<dbReference type="SUPFAM" id="SSF144232">
    <property type="entry name" value="HIT/MYND zinc finger-like"/>
    <property type="match status" value="1"/>
</dbReference>
<feature type="domain" description="HIT-type" evidence="2">
    <location>
        <begin position="4"/>
        <end position="37"/>
    </location>
</feature>
<evidence type="ECO:0000259" key="2">
    <source>
        <dbReference type="PROSITE" id="PS51083"/>
    </source>
</evidence>
<keyword evidence="1" id="KW-0862">Zinc</keyword>
<dbReference type="Gene3D" id="3.30.60.190">
    <property type="match status" value="1"/>
</dbReference>
<dbReference type="EnsemblMetazoa" id="XM_014390822.2">
    <property type="protein sequence ID" value="XP_014246308.1"/>
    <property type="gene ID" value="LOC106664808"/>
</dbReference>
<keyword evidence="1" id="KW-0863">Zinc-finger</keyword>
<keyword evidence="1" id="KW-0479">Metal-binding</keyword>
<dbReference type="PROSITE" id="PS51083">
    <property type="entry name" value="ZF_HIT"/>
    <property type="match status" value="1"/>
</dbReference>
<dbReference type="GO" id="GO:0008270">
    <property type="term" value="F:zinc ion binding"/>
    <property type="evidence" value="ECO:0007669"/>
    <property type="project" value="UniProtKB-UniRule"/>
</dbReference>
<protein>
    <recommendedName>
        <fullName evidence="2">HIT-type domain-containing protein</fullName>
    </recommendedName>
</protein>
<dbReference type="OrthoDB" id="18412at2759"/>
<dbReference type="CDD" id="cd23024">
    <property type="entry name" value="zf-HIT_ZNHIT2-3"/>
    <property type="match status" value="1"/>
</dbReference>
<dbReference type="OMA" id="CNEAQSK"/>
<proteinExistence type="predicted"/>
<dbReference type="InterPro" id="IPR007529">
    <property type="entry name" value="Znf_HIT"/>
</dbReference>
<dbReference type="KEGG" id="clec:106664808"/>
<evidence type="ECO:0000313" key="4">
    <source>
        <dbReference type="Proteomes" id="UP000494040"/>
    </source>
</evidence>
<dbReference type="Proteomes" id="UP000494040">
    <property type="component" value="Unassembled WGS sequence"/>
</dbReference>
<organism evidence="3 4">
    <name type="scientific">Cimex lectularius</name>
    <name type="common">Bed bug</name>
    <name type="synonym">Acanthia lectularia</name>
    <dbReference type="NCBI Taxonomy" id="79782"/>
    <lineage>
        <taxon>Eukaryota</taxon>
        <taxon>Metazoa</taxon>
        <taxon>Ecdysozoa</taxon>
        <taxon>Arthropoda</taxon>
        <taxon>Hexapoda</taxon>
        <taxon>Insecta</taxon>
        <taxon>Pterygota</taxon>
        <taxon>Neoptera</taxon>
        <taxon>Paraneoptera</taxon>
        <taxon>Hemiptera</taxon>
        <taxon>Heteroptera</taxon>
        <taxon>Panheteroptera</taxon>
        <taxon>Cimicomorpha</taxon>
        <taxon>Cimicidae</taxon>
        <taxon>Cimex</taxon>
    </lineage>
</organism>
<name>A0A8I6RJK1_CIMLE</name>
<keyword evidence="4" id="KW-1185">Reference proteome</keyword>
<accession>A0A8I6RJK1</accession>
<sequence>MKICIVCSKEDSLYKCPKCLSPYCTSCCFKKHKSDGCEEAKKIVCPEPPRKKYKHFTEDTVPIEKLELLKTNKKLLEILENHHLRRIMEDIDNARSTEDSKRLIQDAMVEPIFVEFADECLRVVEDV</sequence>
<gene>
    <name evidence="3" type="primary">106664808</name>
</gene>
<reference evidence="3" key="1">
    <citation type="submission" date="2022-01" db="UniProtKB">
        <authorList>
            <consortium name="EnsemblMetazoa"/>
        </authorList>
    </citation>
    <scope>IDENTIFICATION</scope>
</reference>
<dbReference type="InterPro" id="IPR048371">
    <property type="entry name" value="ZNHIT3_C"/>
</dbReference>
<dbReference type="AlphaFoldDB" id="A0A8I6RJK1"/>
<dbReference type="Pfam" id="PF21373">
    <property type="entry name" value="ZNHIT3_C"/>
    <property type="match status" value="1"/>
</dbReference>
<evidence type="ECO:0000313" key="3">
    <source>
        <dbReference type="EnsemblMetazoa" id="XP_014246308.1"/>
    </source>
</evidence>
<evidence type="ECO:0000256" key="1">
    <source>
        <dbReference type="PROSITE-ProRule" id="PRU00453"/>
    </source>
</evidence>